<keyword evidence="2" id="KW-1185">Reference proteome</keyword>
<dbReference type="Gene3D" id="3.30.750.24">
    <property type="entry name" value="STAS domain"/>
    <property type="match status" value="1"/>
</dbReference>
<dbReference type="AlphaFoldDB" id="A0A558BRY3"/>
<reference evidence="1 2" key="1">
    <citation type="submission" date="2019-07" db="EMBL/GenBank/DDBJ databases">
        <title>Hymenobacter sp. straun FUR1 Genome sequencing and assembly.</title>
        <authorList>
            <person name="Chhetri G."/>
        </authorList>
    </citation>
    <scope>NUCLEOTIDE SEQUENCE [LARGE SCALE GENOMIC DNA]</scope>
    <source>
        <strain evidence="1 2">Fur1</strain>
    </source>
</reference>
<name>A0A558BRY3_9BACT</name>
<evidence type="ECO:0000313" key="2">
    <source>
        <dbReference type="Proteomes" id="UP000317624"/>
    </source>
</evidence>
<dbReference type="OrthoDB" id="894187at2"/>
<dbReference type="SUPFAM" id="SSF52091">
    <property type="entry name" value="SpoIIaa-like"/>
    <property type="match status" value="1"/>
</dbReference>
<comment type="caution">
    <text evidence="1">The sequence shown here is derived from an EMBL/GenBank/DDBJ whole genome shotgun (WGS) entry which is preliminary data.</text>
</comment>
<gene>
    <name evidence="1" type="ORF">FNT36_16585</name>
</gene>
<proteinExistence type="predicted"/>
<sequence length="98" mass="10548">MLVPLYHPSAGPALGLLPVNLAEVDAAHLVRILAQPHAQLLVDCGTLACQRTLGICFLVSQLLVLRQSGASIQLRNASPVLRRCLHKLGLSTFFLLVD</sequence>
<dbReference type="RefSeq" id="WP_144849974.1">
    <property type="nucleotide sequence ID" value="NZ_VMRJ01000004.1"/>
</dbReference>
<evidence type="ECO:0008006" key="3">
    <source>
        <dbReference type="Google" id="ProtNLM"/>
    </source>
</evidence>
<protein>
    <recommendedName>
        <fullName evidence="3">STAS domain-containing protein</fullName>
    </recommendedName>
</protein>
<accession>A0A558BRY3</accession>
<dbReference type="Proteomes" id="UP000317624">
    <property type="component" value="Unassembled WGS sequence"/>
</dbReference>
<dbReference type="InterPro" id="IPR036513">
    <property type="entry name" value="STAS_dom_sf"/>
</dbReference>
<organism evidence="1 2">
    <name type="scientific">Hymenobacter setariae</name>
    <dbReference type="NCBI Taxonomy" id="2594794"/>
    <lineage>
        <taxon>Bacteria</taxon>
        <taxon>Pseudomonadati</taxon>
        <taxon>Bacteroidota</taxon>
        <taxon>Cytophagia</taxon>
        <taxon>Cytophagales</taxon>
        <taxon>Hymenobacteraceae</taxon>
        <taxon>Hymenobacter</taxon>
    </lineage>
</organism>
<evidence type="ECO:0000313" key="1">
    <source>
        <dbReference type="EMBL" id="TVT39274.1"/>
    </source>
</evidence>
<dbReference type="EMBL" id="VMRJ01000004">
    <property type="protein sequence ID" value="TVT39274.1"/>
    <property type="molecule type" value="Genomic_DNA"/>
</dbReference>